<name>A0AAD2CLJ0_9STRA</name>
<feature type="compositionally biased region" description="Basic and acidic residues" evidence="1">
    <location>
        <begin position="684"/>
        <end position="700"/>
    </location>
</feature>
<dbReference type="AlphaFoldDB" id="A0AAD2CLJ0"/>
<feature type="region of interest" description="Disordered" evidence="1">
    <location>
        <begin position="244"/>
        <end position="432"/>
    </location>
</feature>
<proteinExistence type="predicted"/>
<protein>
    <recommendedName>
        <fullName evidence="2">BRCT domain-containing protein</fullName>
    </recommendedName>
</protein>
<feature type="region of interest" description="Disordered" evidence="1">
    <location>
        <begin position="456"/>
        <end position="480"/>
    </location>
</feature>
<dbReference type="InterPro" id="IPR053036">
    <property type="entry name" value="CellCycle_DNARepair_Reg"/>
</dbReference>
<dbReference type="PANTHER" id="PTHR47667:SF1">
    <property type="entry name" value="REGULATOR OF TY1 TRANSPOSITION PROTEIN 107"/>
    <property type="match status" value="1"/>
</dbReference>
<dbReference type="CDD" id="cd17744">
    <property type="entry name" value="BRCT_MDC1_rpt1"/>
    <property type="match status" value="1"/>
</dbReference>
<feature type="compositionally biased region" description="Polar residues" evidence="1">
    <location>
        <begin position="721"/>
        <end position="732"/>
    </location>
</feature>
<feature type="region of interest" description="Disordered" evidence="1">
    <location>
        <begin position="592"/>
        <end position="614"/>
    </location>
</feature>
<dbReference type="Gene3D" id="3.40.50.10190">
    <property type="entry name" value="BRCT domain"/>
    <property type="match status" value="1"/>
</dbReference>
<feature type="compositionally biased region" description="Polar residues" evidence="1">
    <location>
        <begin position="788"/>
        <end position="801"/>
    </location>
</feature>
<feature type="compositionally biased region" description="Basic and acidic residues" evidence="1">
    <location>
        <begin position="745"/>
        <end position="758"/>
    </location>
</feature>
<dbReference type="PROSITE" id="PS50172">
    <property type="entry name" value="BRCT"/>
    <property type="match status" value="1"/>
</dbReference>
<feature type="compositionally biased region" description="Basic and acidic residues" evidence="1">
    <location>
        <begin position="254"/>
        <end position="276"/>
    </location>
</feature>
<feature type="region of interest" description="Disordered" evidence="1">
    <location>
        <begin position="196"/>
        <end position="219"/>
    </location>
</feature>
<evidence type="ECO:0000256" key="1">
    <source>
        <dbReference type="SAM" id="MobiDB-lite"/>
    </source>
</evidence>
<dbReference type="PANTHER" id="PTHR47667">
    <property type="entry name" value="REGULATOR OF TY1 TRANSPOSITION PROTEIN 107"/>
    <property type="match status" value="1"/>
</dbReference>
<evidence type="ECO:0000313" key="3">
    <source>
        <dbReference type="EMBL" id="CAJ1934122.1"/>
    </source>
</evidence>
<evidence type="ECO:0000259" key="2">
    <source>
        <dbReference type="PROSITE" id="PS50172"/>
    </source>
</evidence>
<feature type="region of interest" description="Disordered" evidence="1">
    <location>
        <begin position="684"/>
        <end position="843"/>
    </location>
</feature>
<comment type="caution">
    <text evidence="3">The sequence shown here is derived from an EMBL/GenBank/DDBJ whole genome shotgun (WGS) entry which is preliminary data.</text>
</comment>
<gene>
    <name evidence="3" type="ORF">CYCCA115_LOCUS3598</name>
</gene>
<organism evidence="3 4">
    <name type="scientific">Cylindrotheca closterium</name>
    <dbReference type="NCBI Taxonomy" id="2856"/>
    <lineage>
        <taxon>Eukaryota</taxon>
        <taxon>Sar</taxon>
        <taxon>Stramenopiles</taxon>
        <taxon>Ochrophyta</taxon>
        <taxon>Bacillariophyta</taxon>
        <taxon>Bacillariophyceae</taxon>
        <taxon>Bacillariophycidae</taxon>
        <taxon>Bacillariales</taxon>
        <taxon>Bacillariaceae</taxon>
        <taxon>Cylindrotheca</taxon>
    </lineage>
</organism>
<reference evidence="3" key="1">
    <citation type="submission" date="2023-08" db="EMBL/GenBank/DDBJ databases">
        <authorList>
            <person name="Audoor S."/>
            <person name="Bilcke G."/>
        </authorList>
    </citation>
    <scope>NUCLEOTIDE SEQUENCE</scope>
</reference>
<feature type="region of interest" description="Disordered" evidence="1">
    <location>
        <begin position="627"/>
        <end position="651"/>
    </location>
</feature>
<dbReference type="SUPFAM" id="SSF52113">
    <property type="entry name" value="BRCT domain"/>
    <property type="match status" value="1"/>
</dbReference>
<feature type="compositionally biased region" description="Acidic residues" evidence="1">
    <location>
        <begin position="364"/>
        <end position="374"/>
    </location>
</feature>
<dbReference type="Proteomes" id="UP001295423">
    <property type="component" value="Unassembled WGS sequence"/>
</dbReference>
<sequence length="1072" mass="119080">MSDTRGPEKDAMDIVLPRYEIEQGENWLRLLQKEGRSILDDTQNTQELQNESQGLTIYPSIVALSHVGIVRPSMDCFICIDLDGVSLAVKDMRNPDLSDRKVSNKDVSQRSSQLGIYRRQTGHWEVLQRRRLRILSPGDRICTSIEGGKPGGLCLEYHSGEKPLEEKNETLSLGLLTQPQDQEDETLVEDEYVTQTHQSVSSQKVEILGDDEDDDSDRTVCLEESNPLDCATAASQASFNLLATQPDSDEETDVEKKGQKQDKFLEASSKGRKEKPTSNNDALASVFGPWAKPMDRNSGVATKHAGDSDDDTDVGEVGQENDPIEDRLLHEKDQSVTKFAKTTDDKDRCNEETNRISSTLLSDPIEDSDDDTDTEGEKNVYLANHRTPKVQPHERKTQTSVSKKLGEAPPSILHHSTAKISTERKKEPLHTGLQVVELSPSLCAETEDPLESSPKFVIQESAPLLSPVKESTQDTESEKCEALMSPTMCRPDMQETATVEWASQTRKVSRTQKPPVVEQEVTASSTQIAESIGENFHAKEERRPHQMVPASTKDKHGAKEIISMDGVQESLNSKVRSIILPTEYNAIQDNRHEKQKDTMEIETEATVTTPPAKSRKRMMTNIVGNGEVAEKRGATTSKLSSEEDTSETVDRLQLDTQDTFYASATGSKGTPVATTVYDNISRIKERSSGKNELKENERSTEVIAVDSTQHNPSPYLLCKPTSPQMHPPNTVNEETKPRKSRRRAREAPEMQKTTDKGSKRARHKSSKEESSNKEELEETTMEETLDTASPTKDGTSVTHTPSSTSNERRTRNSDFSKSTYSYEASLSSEKKEGSSSARKGRRSSLEIDACLDHESPVRVLTTGIELTASQKNMIKRIGGVLLQNIGDAHNATHVIAGSTASSMRRTPKLMIGLCKTNNIVDVEWLIQSFKHHKALPSTRFQLLQDSQAEAQYNFEMRKSLRRAGRMRTLGISLLDKYTLLACPGVLGNKKKGNMTPPTREFRLIIEAAGASWVPSLAKVGNFSKLIIVVSKLEDEAKKQLATKKVAEALTKGAISKSTEEIFDSIMQQQFIP</sequence>
<feature type="region of interest" description="Disordered" evidence="1">
    <location>
        <begin position="501"/>
        <end position="557"/>
    </location>
</feature>
<keyword evidence="4" id="KW-1185">Reference proteome</keyword>
<dbReference type="InterPro" id="IPR036420">
    <property type="entry name" value="BRCT_dom_sf"/>
</dbReference>
<dbReference type="InterPro" id="IPR001357">
    <property type="entry name" value="BRCT_dom"/>
</dbReference>
<feature type="domain" description="BRCT" evidence="2">
    <location>
        <begin position="871"/>
        <end position="942"/>
    </location>
</feature>
<accession>A0AAD2CLJ0</accession>
<evidence type="ECO:0000313" key="4">
    <source>
        <dbReference type="Proteomes" id="UP001295423"/>
    </source>
</evidence>
<dbReference type="EMBL" id="CAKOGP040000335">
    <property type="protein sequence ID" value="CAJ1934122.1"/>
    <property type="molecule type" value="Genomic_DNA"/>
</dbReference>
<feature type="compositionally biased region" description="Basic and acidic residues" evidence="1">
    <location>
        <begin position="324"/>
        <end position="354"/>
    </location>
</feature>
<feature type="compositionally biased region" description="Acidic residues" evidence="1">
    <location>
        <begin position="775"/>
        <end position="785"/>
    </location>
</feature>